<protein>
    <submittedName>
        <fullName evidence="1">Uncharacterized protein</fullName>
    </submittedName>
</protein>
<gene>
    <name evidence="1" type="ORF">ALP66_05042</name>
</gene>
<reference evidence="1 2" key="1">
    <citation type="submission" date="2018-08" db="EMBL/GenBank/DDBJ databases">
        <title>Recombination of ecologically and evolutionarily significant loci maintains genetic cohesion in the Pseudomonas syringae species complex.</title>
        <authorList>
            <person name="Dillon M."/>
            <person name="Thakur S."/>
            <person name="Almeida R.N.D."/>
            <person name="Weir B.S."/>
            <person name="Guttman D.S."/>
        </authorList>
    </citation>
    <scope>NUCLEOTIDE SEQUENCE [LARGE SCALE GENOMIC DNA]</scope>
    <source>
        <strain evidence="1 2">ICMP 7847</strain>
    </source>
</reference>
<sequence>MLHWRSETWIRLRDMPTVVSEAKPSRSGQYGTGS</sequence>
<name>A0A658K5J4_PSEA0</name>
<organism evidence="1 2">
    <name type="scientific">Pseudomonas amygdali pv. photiniae</name>
    <dbReference type="NCBI Taxonomy" id="251724"/>
    <lineage>
        <taxon>Bacteria</taxon>
        <taxon>Pseudomonadati</taxon>
        <taxon>Pseudomonadota</taxon>
        <taxon>Gammaproteobacteria</taxon>
        <taxon>Pseudomonadales</taxon>
        <taxon>Pseudomonadaceae</taxon>
        <taxon>Pseudomonas</taxon>
        <taxon>Pseudomonas amygdali</taxon>
    </lineage>
</organism>
<evidence type="ECO:0000313" key="2">
    <source>
        <dbReference type="Proteomes" id="UP000270873"/>
    </source>
</evidence>
<accession>A0A658K5J4</accession>
<dbReference type="Proteomes" id="UP000270873">
    <property type="component" value="Unassembled WGS sequence"/>
</dbReference>
<comment type="caution">
    <text evidence="1">The sequence shown here is derived from an EMBL/GenBank/DDBJ whole genome shotgun (WGS) entry which is preliminary data.</text>
</comment>
<dbReference type="EMBL" id="RBSP01000727">
    <property type="protein sequence ID" value="RMS43733.1"/>
    <property type="molecule type" value="Genomic_DNA"/>
</dbReference>
<evidence type="ECO:0000313" key="1">
    <source>
        <dbReference type="EMBL" id="RMS43733.1"/>
    </source>
</evidence>
<dbReference type="AlphaFoldDB" id="A0A658K5J4"/>
<proteinExistence type="predicted"/>